<proteinExistence type="predicted"/>
<dbReference type="Pfam" id="PF01638">
    <property type="entry name" value="HxlR"/>
    <property type="match status" value="1"/>
</dbReference>
<evidence type="ECO:0000313" key="6">
    <source>
        <dbReference type="Proteomes" id="UP000236723"/>
    </source>
</evidence>
<dbReference type="EMBL" id="FNVO01000014">
    <property type="protein sequence ID" value="SEG81376.1"/>
    <property type="molecule type" value="Genomic_DNA"/>
</dbReference>
<dbReference type="OrthoDB" id="3481682at2"/>
<protein>
    <submittedName>
        <fullName evidence="5">DNA-binding transcriptional regulator, HxlR family</fullName>
    </submittedName>
</protein>
<evidence type="ECO:0000313" key="5">
    <source>
        <dbReference type="EMBL" id="SEG81376.1"/>
    </source>
</evidence>
<keyword evidence="6" id="KW-1185">Reference proteome</keyword>
<keyword evidence="1" id="KW-0805">Transcription regulation</keyword>
<sequence length="127" mass="14310">MAEQTFQAPQGPFRDDCPSRTVLNHVANRWGTLIIASLHEGPMRFHLLRDHIGGISEKMLAQNLRLLARDGLIERTVQPTTPPQVSYALTPLGLELADHLRNLVGWITCRTDEIVAARERYDSAQSR</sequence>
<evidence type="ECO:0000256" key="2">
    <source>
        <dbReference type="ARBA" id="ARBA00023125"/>
    </source>
</evidence>
<dbReference type="PANTHER" id="PTHR33204:SF37">
    <property type="entry name" value="HTH-TYPE TRANSCRIPTIONAL REGULATOR YODB"/>
    <property type="match status" value="1"/>
</dbReference>
<dbReference type="SUPFAM" id="SSF46785">
    <property type="entry name" value="Winged helix' DNA-binding domain"/>
    <property type="match status" value="1"/>
</dbReference>
<dbReference type="AlphaFoldDB" id="A0A1H6DA13"/>
<keyword evidence="3" id="KW-0804">Transcription</keyword>
<dbReference type="RefSeq" id="WP_103941330.1">
    <property type="nucleotide sequence ID" value="NZ_FNVO01000014.1"/>
</dbReference>
<dbReference type="GO" id="GO:0003677">
    <property type="term" value="F:DNA binding"/>
    <property type="evidence" value="ECO:0007669"/>
    <property type="project" value="UniProtKB-KW"/>
</dbReference>
<evidence type="ECO:0000256" key="3">
    <source>
        <dbReference type="ARBA" id="ARBA00023163"/>
    </source>
</evidence>
<accession>A0A1H6DA13</accession>
<dbReference type="Gene3D" id="1.10.10.10">
    <property type="entry name" value="Winged helix-like DNA-binding domain superfamily/Winged helix DNA-binding domain"/>
    <property type="match status" value="1"/>
</dbReference>
<name>A0A1H6DA13_9ACTN</name>
<organism evidence="5 6">
    <name type="scientific">Thermomonospora echinospora</name>
    <dbReference type="NCBI Taxonomy" id="1992"/>
    <lineage>
        <taxon>Bacteria</taxon>
        <taxon>Bacillati</taxon>
        <taxon>Actinomycetota</taxon>
        <taxon>Actinomycetes</taxon>
        <taxon>Streptosporangiales</taxon>
        <taxon>Thermomonosporaceae</taxon>
        <taxon>Thermomonospora</taxon>
    </lineage>
</organism>
<keyword evidence="2 5" id="KW-0238">DNA-binding</keyword>
<evidence type="ECO:0000259" key="4">
    <source>
        <dbReference type="PROSITE" id="PS51118"/>
    </source>
</evidence>
<dbReference type="InterPro" id="IPR036388">
    <property type="entry name" value="WH-like_DNA-bd_sf"/>
</dbReference>
<dbReference type="Proteomes" id="UP000236723">
    <property type="component" value="Unassembled WGS sequence"/>
</dbReference>
<dbReference type="PROSITE" id="PS51118">
    <property type="entry name" value="HTH_HXLR"/>
    <property type="match status" value="1"/>
</dbReference>
<gene>
    <name evidence="5" type="ORF">SAMN04489712_11441</name>
</gene>
<evidence type="ECO:0000256" key="1">
    <source>
        <dbReference type="ARBA" id="ARBA00023015"/>
    </source>
</evidence>
<dbReference type="InterPro" id="IPR002577">
    <property type="entry name" value="HTH_HxlR"/>
</dbReference>
<dbReference type="PANTHER" id="PTHR33204">
    <property type="entry name" value="TRANSCRIPTIONAL REGULATOR, MARR FAMILY"/>
    <property type="match status" value="1"/>
</dbReference>
<feature type="domain" description="HTH hxlR-type" evidence="4">
    <location>
        <begin position="17"/>
        <end position="115"/>
    </location>
</feature>
<dbReference type="InterPro" id="IPR036390">
    <property type="entry name" value="WH_DNA-bd_sf"/>
</dbReference>
<reference evidence="6" key="1">
    <citation type="submission" date="2016-10" db="EMBL/GenBank/DDBJ databases">
        <authorList>
            <person name="Varghese N."/>
            <person name="Submissions S."/>
        </authorList>
    </citation>
    <scope>NUCLEOTIDE SEQUENCE [LARGE SCALE GENOMIC DNA]</scope>
    <source>
        <strain evidence="6">DSM 43163</strain>
    </source>
</reference>